<dbReference type="InterPro" id="IPR041466">
    <property type="entry name" value="Dynein_AAA5_ext"/>
</dbReference>
<evidence type="ECO:0000256" key="5">
    <source>
        <dbReference type="ARBA" id="ARBA00022737"/>
    </source>
</evidence>
<dbReference type="Pfam" id="PF12781">
    <property type="entry name" value="AAA_9"/>
    <property type="match status" value="1"/>
</dbReference>
<dbReference type="Gene3D" id="6.10.140.1060">
    <property type="match status" value="1"/>
</dbReference>
<evidence type="ECO:0000256" key="2">
    <source>
        <dbReference type="ARBA" id="ARBA00008887"/>
    </source>
</evidence>
<dbReference type="InterPro" id="IPR024317">
    <property type="entry name" value="Dynein_heavy_chain_D4_dom"/>
</dbReference>
<dbReference type="PANTHER" id="PTHR22878:SF69">
    <property type="entry name" value="DYNEIN HEAVY CHAIN"/>
    <property type="match status" value="1"/>
</dbReference>
<evidence type="ECO:0000256" key="10">
    <source>
        <dbReference type="ARBA" id="ARBA00023069"/>
    </source>
</evidence>
<feature type="domain" description="Dynein heavy chain coiled coil stalk" evidence="20">
    <location>
        <begin position="3022"/>
        <end position="3369"/>
    </location>
</feature>
<dbReference type="GO" id="GO:0005930">
    <property type="term" value="C:axoneme"/>
    <property type="evidence" value="ECO:0007669"/>
    <property type="project" value="UniProtKB-SubCell"/>
</dbReference>
<evidence type="ECO:0000256" key="1">
    <source>
        <dbReference type="ARBA" id="ARBA00004430"/>
    </source>
</evidence>
<feature type="domain" description="Dynein heavy chain AAA 5 extension" evidence="23">
    <location>
        <begin position="2261"/>
        <end position="2378"/>
    </location>
</feature>
<feature type="domain" description="Dynein heavy chain linker" evidence="18">
    <location>
        <begin position="1236"/>
        <end position="1640"/>
    </location>
</feature>
<evidence type="ECO:0000256" key="9">
    <source>
        <dbReference type="ARBA" id="ARBA00023054"/>
    </source>
</evidence>
<keyword evidence="9 14" id="KW-0175">Coiled coil</keyword>
<dbReference type="Gene3D" id="1.10.472.130">
    <property type="match status" value="1"/>
</dbReference>
<evidence type="ECO:0000259" key="17">
    <source>
        <dbReference type="Pfam" id="PF08385"/>
    </source>
</evidence>
<evidence type="ECO:0000256" key="13">
    <source>
        <dbReference type="ARBA" id="ARBA00023273"/>
    </source>
</evidence>
<keyword evidence="8" id="KW-0243">Dynein</keyword>
<dbReference type="GO" id="GO:0005524">
    <property type="term" value="F:ATP binding"/>
    <property type="evidence" value="ECO:0007669"/>
    <property type="project" value="UniProtKB-KW"/>
</dbReference>
<dbReference type="InterPro" id="IPR042222">
    <property type="entry name" value="Dynein_2_N"/>
</dbReference>
<evidence type="ECO:0000256" key="7">
    <source>
        <dbReference type="ARBA" id="ARBA00022840"/>
    </source>
</evidence>
<evidence type="ECO:0000256" key="12">
    <source>
        <dbReference type="ARBA" id="ARBA00023212"/>
    </source>
</evidence>
<keyword evidence="7" id="KW-0067">ATP-binding</keyword>
<accession>A0A7S3TXX8</accession>
<dbReference type="Gene3D" id="1.20.920.30">
    <property type="match status" value="1"/>
</dbReference>
<dbReference type="FunFam" id="3.40.50.300:FF:000049">
    <property type="entry name" value="Dynein, axonemal, heavy chain 5"/>
    <property type="match status" value="1"/>
</dbReference>
<protein>
    <recommendedName>
        <fullName evidence="28">Dynein heavy chain</fullName>
    </recommendedName>
</protein>
<evidence type="ECO:0000259" key="19">
    <source>
        <dbReference type="Pfam" id="PF12774"/>
    </source>
</evidence>
<feature type="domain" description="Dynein heavy chain hydrolytic ATP-binding dynein motor region" evidence="19">
    <location>
        <begin position="1775"/>
        <end position="2102"/>
    </location>
</feature>
<dbReference type="InterPro" id="IPR035706">
    <property type="entry name" value="AAA_9"/>
</dbReference>
<dbReference type="FunFam" id="1.10.8.720:FF:000002">
    <property type="entry name" value="Dynein heavy chain 9, axonemal"/>
    <property type="match status" value="1"/>
</dbReference>
<keyword evidence="13" id="KW-0966">Cell projection</keyword>
<evidence type="ECO:0000259" key="18">
    <source>
        <dbReference type="Pfam" id="PF08393"/>
    </source>
</evidence>
<feature type="domain" description="Dynein heavy chain ATP-binding dynein motor region" evidence="22">
    <location>
        <begin position="3396"/>
        <end position="3628"/>
    </location>
</feature>
<keyword evidence="6" id="KW-0547">Nucleotide-binding</keyword>
<dbReference type="Gene3D" id="1.10.8.1220">
    <property type="match status" value="1"/>
</dbReference>
<dbReference type="Pfam" id="PF17852">
    <property type="entry name" value="Dynein_AAA_lid"/>
    <property type="match status" value="1"/>
</dbReference>
<dbReference type="FunFam" id="1.20.920.20:FF:000001">
    <property type="entry name" value="dynein heavy chain 2, axonemal"/>
    <property type="match status" value="1"/>
</dbReference>
<dbReference type="GO" id="GO:0030286">
    <property type="term" value="C:dynein complex"/>
    <property type="evidence" value="ECO:0007669"/>
    <property type="project" value="UniProtKB-KW"/>
</dbReference>
<reference evidence="27" key="1">
    <citation type="submission" date="2021-01" db="EMBL/GenBank/DDBJ databases">
        <authorList>
            <person name="Corre E."/>
            <person name="Pelletier E."/>
            <person name="Niang G."/>
            <person name="Scheremetjew M."/>
            <person name="Finn R."/>
            <person name="Kale V."/>
            <person name="Holt S."/>
            <person name="Cochrane G."/>
            <person name="Meng A."/>
            <person name="Brown T."/>
            <person name="Cohen L."/>
        </authorList>
    </citation>
    <scope>NUCLEOTIDE SEQUENCE</scope>
    <source>
        <strain evidence="27">379</strain>
    </source>
</reference>
<evidence type="ECO:0000259" key="22">
    <source>
        <dbReference type="Pfam" id="PF12781"/>
    </source>
</evidence>
<dbReference type="InterPro" id="IPR043157">
    <property type="entry name" value="Dynein_AAA1S"/>
</dbReference>
<gene>
    <name evidence="27" type="ORF">EHUX00137_LOCUS45870</name>
</gene>
<dbReference type="GO" id="GO:0005874">
    <property type="term" value="C:microtubule"/>
    <property type="evidence" value="ECO:0007669"/>
    <property type="project" value="UniProtKB-KW"/>
</dbReference>
<dbReference type="InterPro" id="IPR042219">
    <property type="entry name" value="AAA_lid_11_sf"/>
</dbReference>
<evidence type="ECO:0000256" key="6">
    <source>
        <dbReference type="ARBA" id="ARBA00022741"/>
    </source>
</evidence>
<dbReference type="GO" id="GO:0008569">
    <property type="term" value="F:minus-end-directed microtubule motor activity"/>
    <property type="evidence" value="ECO:0007669"/>
    <property type="project" value="InterPro"/>
</dbReference>
<keyword evidence="4" id="KW-0493">Microtubule</keyword>
<feature type="region of interest" description="Disordered" evidence="15">
    <location>
        <begin position="965"/>
        <end position="984"/>
    </location>
</feature>
<evidence type="ECO:0000256" key="8">
    <source>
        <dbReference type="ARBA" id="ARBA00023017"/>
    </source>
</evidence>
<dbReference type="FunFam" id="3.40.50.300:FF:002141">
    <property type="entry name" value="Dynein heavy chain"/>
    <property type="match status" value="1"/>
</dbReference>
<organism evidence="27">
    <name type="scientific">Emiliania huxleyi</name>
    <name type="common">Coccolithophore</name>
    <name type="synonym">Pontosphaera huxleyi</name>
    <dbReference type="NCBI Taxonomy" id="2903"/>
    <lineage>
        <taxon>Eukaryota</taxon>
        <taxon>Haptista</taxon>
        <taxon>Haptophyta</taxon>
        <taxon>Prymnesiophyceae</taxon>
        <taxon>Isochrysidales</taxon>
        <taxon>Noelaerhabdaceae</taxon>
        <taxon>Emiliania</taxon>
    </lineage>
</organism>
<dbReference type="InterPro" id="IPR027417">
    <property type="entry name" value="P-loop_NTPase"/>
</dbReference>
<dbReference type="Pfam" id="PF12775">
    <property type="entry name" value="AAA_7"/>
    <property type="match status" value="1"/>
</dbReference>
<feature type="domain" description="Dynein heavy chain 3 AAA+ lid" evidence="24">
    <location>
        <begin position="2605"/>
        <end position="2700"/>
    </location>
</feature>
<dbReference type="Pfam" id="PF03028">
    <property type="entry name" value="Dynein_heavy"/>
    <property type="match status" value="1"/>
</dbReference>
<evidence type="ECO:0000259" key="26">
    <source>
        <dbReference type="Pfam" id="PF18199"/>
    </source>
</evidence>
<sequence>MSCFSAPPTSNKKKLLCMLKPQPARYTKPDEMANIIIFDLSPKLLESMHALMEGVFLPIMSNPENQQGWSEMMAREVLENCHKTISASYVALGQSMGQTLLPQPPANMLVAEKDRASRDKDRVHVLETAVVTWTNQIKAVLKTEPEGVLNADGFPGPLQGVEFWTEKANNLARILQQLEGEGIGSVMTVLEMTSSPYFTAFATLVKDVGVAHAEAADNVKFLAPLIPYFRDLRDLDDFSQLTSLFRPIMHLLLLAWKHSKYYNTPPCMVVLICEICNDLIEQSRNHISPATVFEDEPPEAIERLDQARRVCTEFKSAFYEYNQTAAVECPNKPWKFQSKALFSRLDDFLERCDDLIDVLQTVTHFNRLERVDIGGNKGHELTTYVADVYRDFQAELAKWQACGYDVLDLSGSQFAADYLSFTQSIKRLEQILGGILNMGFDDAGTITGAFKLFDSFADLLERDFVQSDLESKQISLIRRYGEELSEVQSIFNSSKLTSCAGKHFERDGPPLYINMPPISGALAWVQGLIFRMEAPMKSLRPVLQAMHESDEAKDVSRMHESISKALADYETSIFGQWAQTVDGTLSEKLTLPLLTKDEASGEVSVNFDPQLIKLLNEVKYFVIQKKDVPGVAMELYEKAELFRVQTGSLELMRGNYNWMLRSLLEVERPLLQGHMKNIDKLMQRGLTDLKWQSPEVEKSAFVDELSTLVADAHGILTSLKTNMKGVESVLKKWSDTPLLVRRAAKTYVPDVFMDEHAQQLDVRYKEITDGGKEIHQLLLDSNQILKVPKGAPAWRSYVEFINGMFIDGVSATIIASLKFVLSLIDPAVLAQSDNPPLLEVKLELRDSNPLEVCFSPPLDSVASRGRRDSRADGKPVGDGKSIAGYVNRWMTDFYNIVKLVKRLDRQEGDFVKEMEEDEQVRFYVHRINSEIEAASAACNQLTEPFVAHKELWLKDIQTQLQSWLEEGSAAAPTDGGDAAAAADAEESTSGAEVINLGLFDERIVHYKAIEDEIRALPPQSFQGWLKVDARPVKNALATWAAKWGLAHTDHLKHYIQSKLENLVSFCDEIDRGLAETPEDNDAQALIAAMTHVHNVRMKESEFDTMFEPIKNTIALLKKHNITMSDAVLEGLEQAPFKWENTKKTTLNAREVLHPLQSMQQEKVKDEIETFKEKVVDFVARFKAEAPFSFSIGPDAAYALLNQWNVLLDEIEAESQQLSAEMELFEVQAINFREIGECRKSLQFLKVVWDHVQLVLEIFTSYKNTLWARVDTDVMIDETKKLQKEIKVLPRQAMKWDVYQGLVKIMSEMAIDLPLVQDLRDDAMRERHWQKLMATCGKSFILDNKLQLESLLALQLHDFQDGVSEVVEQARAEIKLEAQLKKIAHTWSGLNLEYAPFKNTGVQILQQPPDVYEALDDNEVVLQNMKGNRFMGFFETQITDWAGKLGTVRSVLEVWLEVQRSWCSLESIFLGSEDIREQLPEDAKRFDQIDSEFREQMTDAVTATSPIDVCTAQGREEAFNKCLANLELCQKSLSDYLEVKKRRFPRFYFISAVDLVDILSKGRNPPMVQEHFSKFTDATGGITWAKDEATGAETGLAQGCVSIDKELFPYPEPYQCSGQVEDWLNGLMDHQQGMLRQRLFDCINAYVEVPREQWVGMYIAQLCITTSQVHWTSEVYTAFDRLEQGNEQAMKEYLQQCMQGLSMWANMVLGDLSKEMRVKIKTLITIDVHGRDIVKKLIDEKVDNAQAFAWQCQLKYSWDEPRDDCYINICDAEFKYSYEYVGNPGRLVITALTDRCYITLTQALRLIMGGAPAGPAGIGKTETTKDLGRGLAIWVIVMNCSDQMNAKVMANIFSGLAQTGAWGCFDEFNRIAVEVLSVVAGQYSSVLQGIRAGKTEFLFEEETINLKSSVGAFITMNPGYAGRTELPENLKALFRPCAMVVPDFENIAEINLAGEGFQDSKNLAHKFVELYYMSRELLSKQHHYDWGLRAMTGVLRIAGGMKRAEPDKSEAQILMRALRDTNLPKFVAADYGIFGGLILDLFPRVECPPQVNEELSKAVKTVIAKGGRLVAEEVFVRKICNLSEMMDVRHCVFVLGCAGSGKSELWRTLADAQTELKVGGGSTKFVGINPKSVTTNDLYGYVHPVTKEPYDGIIAKAMREQSKSTSTNPKWIVLDDDIDAEWIESMNTVMDDNKVLTLVSNERIPLTAPMRMIFEISHLRNASPATVSRAGVIFMNEDDVGWKPYVQMWVEGMGDQKTQAILEQLFEQFVTPTLDYARKEKWKHVTPLMDFAMVQVVCKILEGLLTPANCPPGSEKDVYEVYFQFATIWALGGAYGSDKGADFRKVFDAYWRGEFSKTTLKFPEGGLVFDYFIDPNTGKGEPKKLLHWNEIIPTYKHDRTAPYQTLLVPTMDTTRIKWLASMMLNLKKPVMLVGNAGSAKTVLLSSMLSDLDEDAWATYNISFNSFTEASDLQFMMEQPLEKKTGSTFGPPGNKRLVYFIDDINMSTPDKYGTQPPIALMRQQVDYGGFYDLKKLSMKKLENVQYVASMNPTSGSFFIIDRLQRHYATIATPFPDTDVLRHIYINIMGGHLEVGFAAAMRDALPSIVDAACAVHVAVADTFLPTAIKFHYQWNLRAMAGVFQGLINMNPATYKEPMNMARLWLHETVRVYGDRMTTPADFDKLQEILLKKAKDHLGDLEQEELLAEPNLFASFVTESDQKVYLPLKDWDHVNGILEAKLAEYNDNFAQMNLVLFNMAMEHLCRISRIIDNPRGNAMLVGVGGSGKQSLTRLAAFIGGYETFQMKLTATYGMNDFKDDLRALYTKVGAKSTPTVFLFTDQQIFKERCLVYFNDILAQGCPPDLFSDEDKDPLINAVRTEAKAAGLANDTRESLWGFFVDKVRANLHLVICMSPVGDDFRNRCRKFPALTNCTTIDWFFSWPEQALISVAQRFLEDVEMATPELRSACAHHMAFVHESVGHSAELYKAQERRNVYTTPKSFLELIDLYKLQLSKERDANEVLKLRLQDGLVKLRDAQEQVADMQVQLKEESEFVAQKKLETNALLEQVGKESVIADEQSALAAIEEEKVTKVQEDVSEFQKACYAELAAAEPAIKKAEAALNGLNKNSLTELKSLANPPAPVLNVTAAVQYMTAPKGTNLKKLDVSWAGAKKMMGSADAFLQMLQAFDKDGFLPENKEFVRKYTGPADNPNPEFNAEFMASKSGAAAGLCDWIVNICIYHDIYLDVEPKRQKLAEAEATLEEANTKLEQVRAQVKALEDRKAELQGQLEESVAAKNELEAKADATAKRANLAQRLVNGLYDEGVRWDANVATLDDKARLLVGNVLVASSFIAYIAPFNSQFRSQLVQEKWIPDSINRSIPIADGFEPMHLLSDASAIAEWRTEGLPADPLSSENAAIITKCSRFPLIIDPQLQAINWIAGREEPNGLVRLTLDQKNYLDKVVRALEEGLPMVIENMGEEIDAVLDNMIARAFIKKGSKLQVKLGDRDTDIMVQKTADGQNTSDPAFRLYMQTKLPNPDYIPEIQAQTTVVNFTVTEKGLEDQLLAVVVGKERPDLLEEQSSLIKQNNEFVIKLKELEDNLLYLLATAEGDILANEELIVSLEVTKATVKDINAKVEAAKITEASVAKAFESYRPNGNRGSLMYFIMNQLCIIDHMYQYSLAAFKFIFDKALAKAEPAESVEERVANLQDSITYTVFSFVTRGLFERHRLIFATQLAVKVLLGQTNDKGEPAIKSDELMLLIRNPRDNSKENPLQSWLPDAAWGSVQALASVEEFASLPADVEGSWKRWKEWCEFEQPEANPLPQEWKKLSGFHQLLIIRAMRPDRMTLAISRWVEQVLGAKYGTAINFDLLLSFEDSGPAVPIFFLLSPGVDPAADVRALGKTMGKTEDEGKFQGVSLGQGQEPVAEKALDQGYVEGGWVMLENIELVANWLPKLEKKLASLEEGAHPEFRVFLTAMPQKVVPVPILQKSIKLTNEPPSGLKANLLRAFKNFDATIWESSSKQGELKAIIFSLCFFHSVVCERRKFGPMGWNRGYPFNTGDLMVCIAVANNYLETNSKIPWDDLRYLFGEIMYGGHITDNWDRRLCTTFLQAYVREELVEGIALYPGFQSPPNLSYKEYLEYVEENIERETPAAYGLHPNSEINFMTRQAEDLFSAISELQPRGGGGEGGMTMGERVKQQLDEILEKLPELFLMIEIEERVEERTPYVAFFLQECERMNLLVFEMGRSLRELDAGLRGDLSISQPMEDLMNALFENRVPSTWEALAWPSLAPLSPWLADFLDRQRQLVEWTADLNTPKVTWISGLFNPQAFLTAVMQVTARKNEWPLDRVVTTVDVTKRGPEEIEGAVREGAYIYGMYMDGARWDVNSGVIEDANMKELYPKLPVMLVKAVPVEKADSRDQYACPVYKTQFRGPTYVFTAGLKTKKPPSKWVMAGVSLLMSVVE</sequence>
<dbReference type="PANTHER" id="PTHR22878">
    <property type="entry name" value="DYNEIN HEAVY CHAIN 6, AXONEMAL-LIKE-RELATED"/>
    <property type="match status" value="1"/>
</dbReference>
<dbReference type="InterPro" id="IPR043160">
    <property type="entry name" value="Dynein_C_barrel"/>
</dbReference>
<dbReference type="Gene3D" id="1.20.58.1120">
    <property type="match status" value="1"/>
</dbReference>
<comment type="similarity">
    <text evidence="2">Belongs to the dynein heavy chain family.</text>
</comment>
<dbReference type="Pfam" id="PF18199">
    <property type="entry name" value="Dynein_C"/>
    <property type="match status" value="1"/>
</dbReference>
<dbReference type="Gene3D" id="3.20.180.20">
    <property type="entry name" value="Dynein heavy chain, N-terminal domain 2"/>
    <property type="match status" value="1"/>
</dbReference>
<dbReference type="Pfam" id="PF12777">
    <property type="entry name" value="MT"/>
    <property type="match status" value="1"/>
</dbReference>
<keyword evidence="5" id="KW-0677">Repeat</keyword>
<dbReference type="InterPro" id="IPR026983">
    <property type="entry name" value="DHC"/>
</dbReference>
<dbReference type="Gene3D" id="3.10.490.20">
    <property type="match status" value="1"/>
</dbReference>
<dbReference type="Gene3D" id="1.10.8.720">
    <property type="entry name" value="Region D6 of dynein motor"/>
    <property type="match status" value="1"/>
</dbReference>
<dbReference type="Pfam" id="PF18198">
    <property type="entry name" value="AAA_lid_11"/>
    <property type="match status" value="1"/>
</dbReference>
<dbReference type="InterPro" id="IPR041589">
    <property type="entry name" value="DNAH3_AAA_lid_1"/>
</dbReference>
<keyword evidence="11" id="KW-0505">Motor protein</keyword>
<dbReference type="Gene3D" id="3.40.50.300">
    <property type="entry name" value="P-loop containing nucleotide triphosphate hydrolases"/>
    <property type="match status" value="5"/>
</dbReference>
<dbReference type="FunFam" id="3.40.50.300:FF:000063">
    <property type="entry name" value="dynein heavy chain 6, axonemal"/>
    <property type="match status" value="1"/>
</dbReference>
<evidence type="ECO:0000259" key="21">
    <source>
        <dbReference type="Pfam" id="PF12780"/>
    </source>
</evidence>
<dbReference type="InterPro" id="IPR041658">
    <property type="entry name" value="AAA_lid_11"/>
</dbReference>
<dbReference type="FunFam" id="1.10.287.2620:FF:000001">
    <property type="entry name" value="Cytoplasmic dynein heavy chain 1"/>
    <property type="match status" value="1"/>
</dbReference>
<evidence type="ECO:0000313" key="27">
    <source>
        <dbReference type="EMBL" id="CAE0596945.1"/>
    </source>
</evidence>
<dbReference type="GO" id="GO:0007018">
    <property type="term" value="P:microtubule-based movement"/>
    <property type="evidence" value="ECO:0007669"/>
    <property type="project" value="InterPro"/>
</dbReference>
<dbReference type="Gene3D" id="1.20.140.100">
    <property type="entry name" value="Dynein heavy chain, N-terminal domain 2"/>
    <property type="match status" value="1"/>
</dbReference>
<feature type="coiled-coil region" evidence="14">
    <location>
        <begin position="1200"/>
        <end position="1227"/>
    </location>
</feature>
<dbReference type="FunFam" id="3.40.50.300:FF:000153">
    <property type="entry name" value="Dynein axonemal heavy chain 1"/>
    <property type="match status" value="1"/>
</dbReference>
<keyword evidence="3" id="KW-0963">Cytoplasm</keyword>
<dbReference type="InterPro" id="IPR035699">
    <property type="entry name" value="AAA_6"/>
</dbReference>
<dbReference type="FunFam" id="1.10.8.710:FF:000001">
    <property type="entry name" value="Dynein axonemal heavy chain 2"/>
    <property type="match status" value="1"/>
</dbReference>
<dbReference type="Gene3D" id="1.20.920.20">
    <property type="match status" value="1"/>
</dbReference>
<evidence type="ECO:0000256" key="11">
    <source>
        <dbReference type="ARBA" id="ARBA00023175"/>
    </source>
</evidence>
<keyword evidence="12" id="KW-0206">Cytoskeleton</keyword>
<dbReference type="InterPro" id="IPR041228">
    <property type="entry name" value="Dynein_C"/>
</dbReference>
<feature type="domain" description="Dynein heavy chain AAA module D4" evidence="21">
    <location>
        <begin position="2748"/>
        <end position="3006"/>
    </location>
</feature>
<dbReference type="Pfam" id="PF12774">
    <property type="entry name" value="AAA_6"/>
    <property type="match status" value="1"/>
</dbReference>
<dbReference type="Pfam" id="PF17857">
    <property type="entry name" value="AAA_lid_1"/>
    <property type="match status" value="1"/>
</dbReference>
<evidence type="ECO:0000256" key="14">
    <source>
        <dbReference type="SAM" id="Coils"/>
    </source>
</evidence>
<feature type="coiled-coil region" evidence="14">
    <location>
        <begin position="3243"/>
        <end position="3312"/>
    </location>
</feature>
<evidence type="ECO:0000259" key="16">
    <source>
        <dbReference type="Pfam" id="PF03028"/>
    </source>
</evidence>
<evidence type="ECO:0000259" key="24">
    <source>
        <dbReference type="Pfam" id="PF17857"/>
    </source>
</evidence>
<evidence type="ECO:0000256" key="15">
    <source>
        <dbReference type="SAM" id="MobiDB-lite"/>
    </source>
</evidence>
<evidence type="ECO:0000259" key="23">
    <source>
        <dbReference type="Pfam" id="PF17852"/>
    </source>
</evidence>
<dbReference type="EMBL" id="HBIR01058974">
    <property type="protein sequence ID" value="CAE0596945.1"/>
    <property type="molecule type" value="Transcribed_RNA"/>
</dbReference>
<dbReference type="InterPro" id="IPR024743">
    <property type="entry name" value="Dynein_HC_stalk"/>
</dbReference>
<dbReference type="InterPro" id="IPR013602">
    <property type="entry name" value="Dynein_heavy_linker"/>
</dbReference>
<feature type="domain" description="Dynein heavy chain tail" evidence="17">
    <location>
        <begin position="123"/>
        <end position="697"/>
    </location>
</feature>
<dbReference type="GO" id="GO:0045505">
    <property type="term" value="F:dynein intermediate chain binding"/>
    <property type="evidence" value="ECO:0007669"/>
    <property type="project" value="InterPro"/>
</dbReference>
<feature type="domain" description="Dynein heavy chain region D6 P-loop" evidence="16">
    <location>
        <begin position="3876"/>
        <end position="3991"/>
    </location>
</feature>
<dbReference type="FunFam" id="1.20.58.1120:FF:000001">
    <property type="entry name" value="dynein heavy chain 2, axonemal"/>
    <property type="match status" value="1"/>
</dbReference>
<dbReference type="Gene3D" id="1.10.287.2620">
    <property type="match status" value="1"/>
</dbReference>
<keyword evidence="10" id="KW-0969">Cilium</keyword>
<dbReference type="FunFam" id="1.20.140.100:FF:000001">
    <property type="entry name" value="dynein heavy chain 17, axonemal"/>
    <property type="match status" value="1"/>
</dbReference>
<dbReference type="Pfam" id="PF08385">
    <property type="entry name" value="DHC_N1"/>
    <property type="match status" value="1"/>
</dbReference>
<dbReference type="Gene3D" id="1.10.8.710">
    <property type="match status" value="1"/>
</dbReference>
<feature type="domain" description="Dynein heavy chain C-terminal" evidence="26">
    <location>
        <begin position="4164"/>
        <end position="4457"/>
    </location>
</feature>
<feature type="domain" description="Dynein heavy chain AAA lid" evidence="25">
    <location>
        <begin position="4024"/>
        <end position="4157"/>
    </location>
</feature>
<dbReference type="SUPFAM" id="SSF52540">
    <property type="entry name" value="P-loop containing nucleoside triphosphate hydrolases"/>
    <property type="match status" value="4"/>
</dbReference>
<dbReference type="Pfam" id="PF12780">
    <property type="entry name" value="AAA_8"/>
    <property type="match status" value="1"/>
</dbReference>
<dbReference type="FunFam" id="3.10.490.20:FF:000009">
    <property type="entry name" value="Dynein heavy chain 4"/>
    <property type="match status" value="1"/>
</dbReference>
<dbReference type="Gene3D" id="1.20.1270.280">
    <property type="match status" value="1"/>
</dbReference>
<evidence type="ECO:0000256" key="4">
    <source>
        <dbReference type="ARBA" id="ARBA00022701"/>
    </source>
</evidence>
<dbReference type="FunFam" id="1.20.1270.280:FF:000003">
    <property type="entry name" value="Dynein axonemal heavy chain 17"/>
    <property type="match status" value="1"/>
</dbReference>
<evidence type="ECO:0000259" key="25">
    <source>
        <dbReference type="Pfam" id="PF18198"/>
    </source>
</evidence>
<dbReference type="InterPro" id="IPR004273">
    <property type="entry name" value="Dynein_heavy_D6_P-loop"/>
</dbReference>
<dbReference type="InterPro" id="IPR013594">
    <property type="entry name" value="Dynein_heavy_tail"/>
</dbReference>
<comment type="subcellular location">
    <subcellularLocation>
        <location evidence="1">Cytoplasm</location>
        <location evidence="1">Cytoskeleton</location>
        <location evidence="1">Cilium axoneme</location>
    </subcellularLocation>
</comment>
<dbReference type="FunFam" id="1.10.8.1220:FF:000001">
    <property type="entry name" value="Dynein axonemal heavy chain 5"/>
    <property type="match status" value="1"/>
</dbReference>
<name>A0A7S3TXX8_EMIHU</name>
<feature type="compositionally biased region" description="Low complexity" evidence="15">
    <location>
        <begin position="968"/>
        <end position="984"/>
    </location>
</feature>
<evidence type="ECO:0008006" key="28">
    <source>
        <dbReference type="Google" id="ProtNLM"/>
    </source>
</evidence>
<evidence type="ECO:0000256" key="3">
    <source>
        <dbReference type="ARBA" id="ARBA00022490"/>
    </source>
</evidence>
<evidence type="ECO:0000259" key="20">
    <source>
        <dbReference type="Pfam" id="PF12777"/>
    </source>
</evidence>
<proteinExistence type="inferred from homology"/>
<dbReference type="InterPro" id="IPR042228">
    <property type="entry name" value="Dynein_linker_3"/>
</dbReference>
<dbReference type="GO" id="GO:0051959">
    <property type="term" value="F:dynein light intermediate chain binding"/>
    <property type="evidence" value="ECO:0007669"/>
    <property type="project" value="InterPro"/>
</dbReference>
<dbReference type="Pfam" id="PF08393">
    <property type="entry name" value="DHC_N2"/>
    <property type="match status" value="1"/>
</dbReference>